<feature type="active site" description="Proton acceptor" evidence="7">
    <location>
        <position position="19"/>
    </location>
</feature>
<dbReference type="RefSeq" id="WP_072285421.1">
    <property type="nucleotide sequence ID" value="NZ_CP015455.1"/>
</dbReference>
<evidence type="ECO:0000256" key="5">
    <source>
        <dbReference type="ARBA" id="ARBA00038063"/>
    </source>
</evidence>
<dbReference type="CDD" id="cd00462">
    <property type="entry name" value="PTH"/>
    <property type="match status" value="1"/>
</dbReference>
<comment type="similarity">
    <text evidence="5 7">Belongs to the PTH family.</text>
</comment>
<dbReference type="GO" id="GO:0004045">
    <property type="term" value="F:peptidyl-tRNA hydrolase activity"/>
    <property type="evidence" value="ECO:0007669"/>
    <property type="project" value="UniProtKB-UniRule"/>
</dbReference>
<dbReference type="InterPro" id="IPR036416">
    <property type="entry name" value="Pept_tRNA_hydro_sf"/>
</dbReference>
<dbReference type="EC" id="3.1.1.29" evidence="1 7"/>
<keyword evidence="9" id="KW-1185">Reference proteome</keyword>
<protein>
    <recommendedName>
        <fullName evidence="6 7">Peptidyl-tRNA hydrolase</fullName>
        <shortName evidence="7">Pth</shortName>
        <ecNumber evidence="1 7">3.1.1.29</ecNumber>
    </recommendedName>
</protein>
<comment type="function">
    <text evidence="7">Catalyzes the release of premature peptidyl moieties from peptidyl-tRNA molecules trapped in stalled 50S ribosomal subunits, and thus maintains levels of free tRNAs and 50S ribosomes.</text>
</comment>
<feature type="site" description="Stabilizes the basic form of H active site to accept a proton" evidence="7">
    <location>
        <position position="91"/>
    </location>
</feature>
<dbReference type="STRING" id="29542.A6070_08745"/>
<dbReference type="PANTHER" id="PTHR17224">
    <property type="entry name" value="PEPTIDYL-TRNA HYDROLASE"/>
    <property type="match status" value="1"/>
</dbReference>
<dbReference type="PROSITE" id="PS01196">
    <property type="entry name" value="PEPT_TRNA_HYDROL_2"/>
    <property type="match status" value="1"/>
</dbReference>
<dbReference type="AlphaFoldDB" id="A0A1L3GD32"/>
<dbReference type="GO" id="GO:0000049">
    <property type="term" value="F:tRNA binding"/>
    <property type="evidence" value="ECO:0007669"/>
    <property type="project" value="UniProtKB-UniRule"/>
</dbReference>
<gene>
    <name evidence="7" type="primary">pth</name>
    <name evidence="8" type="ORF">A7E75_00140</name>
</gene>
<dbReference type="PANTHER" id="PTHR17224:SF1">
    <property type="entry name" value="PEPTIDYL-TRNA HYDROLASE"/>
    <property type="match status" value="1"/>
</dbReference>
<keyword evidence="3 7" id="KW-0378">Hydrolase</keyword>
<dbReference type="InterPro" id="IPR018171">
    <property type="entry name" value="Pept_tRNA_hydro_CS"/>
</dbReference>
<accession>A0A1L3GD32</accession>
<comment type="function">
    <text evidence="7">Hydrolyzes ribosome-free peptidyl-tRNAs (with 1 or more amino acids incorporated), which drop off the ribosome during protein synthesis, or as a result of ribosome stalling.</text>
</comment>
<dbReference type="FunFam" id="3.40.50.1470:FF:000001">
    <property type="entry name" value="Peptidyl-tRNA hydrolase"/>
    <property type="match status" value="1"/>
</dbReference>
<feature type="binding site" evidence="7">
    <location>
        <position position="66"/>
    </location>
    <ligand>
        <name>tRNA</name>
        <dbReference type="ChEBI" id="CHEBI:17843"/>
    </ligand>
</feature>
<dbReference type="GO" id="GO:0006515">
    <property type="term" value="P:protein quality control for misfolded or incompletely synthesized proteins"/>
    <property type="evidence" value="ECO:0007669"/>
    <property type="project" value="UniProtKB-UniRule"/>
</dbReference>
<dbReference type="EMBL" id="CP015518">
    <property type="protein sequence ID" value="APG23608.1"/>
    <property type="molecule type" value="Genomic_DNA"/>
</dbReference>
<comment type="subcellular location">
    <subcellularLocation>
        <location evidence="7">Cytoplasm</location>
    </subcellularLocation>
</comment>
<comment type="subunit">
    <text evidence="7">Monomer.</text>
</comment>
<dbReference type="Pfam" id="PF01195">
    <property type="entry name" value="Pept_tRNA_hydro"/>
    <property type="match status" value="1"/>
</dbReference>
<dbReference type="InterPro" id="IPR001328">
    <property type="entry name" value="Pept_tRNA_hydro"/>
</dbReference>
<keyword evidence="2 7" id="KW-0820">tRNA-binding</keyword>
<organism evidence="8 9">
    <name type="scientific">Syntrophotalea acetylenica</name>
    <name type="common">Pelobacter acetylenicus</name>
    <dbReference type="NCBI Taxonomy" id="29542"/>
    <lineage>
        <taxon>Bacteria</taxon>
        <taxon>Pseudomonadati</taxon>
        <taxon>Thermodesulfobacteriota</taxon>
        <taxon>Desulfuromonadia</taxon>
        <taxon>Desulfuromonadales</taxon>
        <taxon>Syntrophotaleaceae</taxon>
        <taxon>Syntrophotalea</taxon>
    </lineage>
</organism>
<evidence type="ECO:0000313" key="8">
    <source>
        <dbReference type="EMBL" id="APG23608.1"/>
    </source>
</evidence>
<evidence type="ECO:0000256" key="3">
    <source>
        <dbReference type="ARBA" id="ARBA00022801"/>
    </source>
</evidence>
<proteinExistence type="inferred from homology"/>
<dbReference type="HAMAP" id="MF_00083">
    <property type="entry name" value="Pept_tRNA_hydro_bact"/>
    <property type="match status" value="1"/>
</dbReference>
<dbReference type="GO" id="GO:0005737">
    <property type="term" value="C:cytoplasm"/>
    <property type="evidence" value="ECO:0007669"/>
    <property type="project" value="UniProtKB-SubCell"/>
</dbReference>
<name>A0A1L3GD32_SYNAC</name>
<dbReference type="GO" id="GO:0072344">
    <property type="term" value="P:rescue of stalled ribosome"/>
    <property type="evidence" value="ECO:0007669"/>
    <property type="project" value="UniProtKB-UniRule"/>
</dbReference>
<feature type="binding site" evidence="7">
    <location>
        <position position="14"/>
    </location>
    <ligand>
        <name>tRNA</name>
        <dbReference type="ChEBI" id="CHEBI:17843"/>
    </ligand>
</feature>
<dbReference type="Gene3D" id="3.40.50.1470">
    <property type="entry name" value="Peptidyl-tRNA hydrolase"/>
    <property type="match status" value="1"/>
</dbReference>
<dbReference type="Proteomes" id="UP000182264">
    <property type="component" value="Chromosome"/>
</dbReference>
<dbReference type="NCBIfam" id="TIGR00447">
    <property type="entry name" value="pth"/>
    <property type="match status" value="1"/>
</dbReference>
<evidence type="ECO:0000256" key="7">
    <source>
        <dbReference type="HAMAP-Rule" id="MF_00083"/>
    </source>
</evidence>
<keyword evidence="4 7" id="KW-0694">RNA-binding</keyword>
<feature type="binding site" evidence="7">
    <location>
        <position position="64"/>
    </location>
    <ligand>
        <name>tRNA</name>
        <dbReference type="ChEBI" id="CHEBI:17843"/>
    </ligand>
</feature>
<dbReference type="SUPFAM" id="SSF53178">
    <property type="entry name" value="Peptidyl-tRNA hydrolase-like"/>
    <property type="match status" value="1"/>
</dbReference>
<feature type="binding site" evidence="7">
    <location>
        <position position="112"/>
    </location>
    <ligand>
        <name>tRNA</name>
        <dbReference type="ChEBI" id="CHEBI:17843"/>
    </ligand>
</feature>
<dbReference type="KEGG" id="pace:A6070_08745"/>
<feature type="site" description="Discriminates between blocked and unblocked aminoacyl-tRNA" evidence="7">
    <location>
        <position position="9"/>
    </location>
</feature>
<evidence type="ECO:0000256" key="4">
    <source>
        <dbReference type="ARBA" id="ARBA00022884"/>
    </source>
</evidence>
<sequence length="191" mass="20710">MKLLVGLGNPGPEYAVTRHNIGFLVAQKFAEKAGMSLKRQSYQAIVGNGRVEGHEVMVLLPQTYMNRSGISVASAMKCKGLGVEDLVVIHDEIDLPFGSVRIKTGGGHGGHNGLRSIMELVGSRDFIRLRIGIGRPVGPIDVARYVLGPFSSAEKSQLDNVLDSSVRALEVLMQKGAQHAMNEFNNRVFLN</sequence>
<evidence type="ECO:0000256" key="1">
    <source>
        <dbReference type="ARBA" id="ARBA00013260"/>
    </source>
</evidence>
<evidence type="ECO:0000313" key="9">
    <source>
        <dbReference type="Proteomes" id="UP000182264"/>
    </source>
</evidence>
<comment type="catalytic activity">
    <reaction evidence="7">
        <text>an N-acyl-L-alpha-aminoacyl-tRNA + H2O = an N-acyl-L-amino acid + a tRNA + H(+)</text>
        <dbReference type="Rhea" id="RHEA:54448"/>
        <dbReference type="Rhea" id="RHEA-COMP:10123"/>
        <dbReference type="Rhea" id="RHEA-COMP:13883"/>
        <dbReference type="ChEBI" id="CHEBI:15377"/>
        <dbReference type="ChEBI" id="CHEBI:15378"/>
        <dbReference type="ChEBI" id="CHEBI:59874"/>
        <dbReference type="ChEBI" id="CHEBI:78442"/>
        <dbReference type="ChEBI" id="CHEBI:138191"/>
        <dbReference type="EC" id="3.1.1.29"/>
    </reaction>
</comment>
<dbReference type="OrthoDB" id="9800507at2"/>
<reference evidence="8 9" key="1">
    <citation type="journal article" date="2017" name="Genome Announc.">
        <title>Complete Genome Sequences of Two Acetylene-Fermenting Pelobacter acetylenicus Strains.</title>
        <authorList>
            <person name="Sutton J.M."/>
            <person name="Baesman S.M."/>
            <person name="Fierst J.L."/>
            <person name="Poret-Peterson A.T."/>
            <person name="Oremland R.S."/>
            <person name="Dunlap D.S."/>
            <person name="Akob D.M."/>
        </authorList>
    </citation>
    <scope>NUCLEOTIDE SEQUENCE [LARGE SCALE GENOMIC DNA]</scope>
    <source>
        <strain evidence="8 9">DSM 3247</strain>
    </source>
</reference>
<evidence type="ECO:0000256" key="6">
    <source>
        <dbReference type="ARBA" id="ARBA00050038"/>
    </source>
</evidence>
<evidence type="ECO:0000256" key="2">
    <source>
        <dbReference type="ARBA" id="ARBA00022555"/>
    </source>
</evidence>
<keyword evidence="7" id="KW-0963">Cytoplasm</keyword>